<dbReference type="InterPro" id="IPR049053">
    <property type="entry name" value="AFCA-like_C"/>
</dbReference>
<feature type="chain" id="PRO_5046697734" evidence="1">
    <location>
        <begin position="22"/>
        <end position="812"/>
    </location>
</feature>
<name>A0ABR8Y930_9BACT</name>
<organism evidence="5 6">
    <name type="scientific">Phocaeicola intestinalis</name>
    <dbReference type="NCBI Taxonomy" id="2762212"/>
    <lineage>
        <taxon>Bacteria</taxon>
        <taxon>Pseudomonadati</taxon>
        <taxon>Bacteroidota</taxon>
        <taxon>Bacteroidia</taxon>
        <taxon>Bacteroidales</taxon>
        <taxon>Bacteroidaceae</taxon>
        <taxon>Phocaeicola</taxon>
    </lineage>
</organism>
<dbReference type="Pfam" id="PF22124">
    <property type="entry name" value="Glyco_hydro_95_cat"/>
    <property type="match status" value="1"/>
</dbReference>
<dbReference type="PANTHER" id="PTHR31084">
    <property type="entry name" value="ALPHA-L-FUCOSIDASE 2"/>
    <property type="match status" value="1"/>
</dbReference>
<evidence type="ECO:0000313" key="5">
    <source>
        <dbReference type="EMBL" id="MBD8040554.1"/>
    </source>
</evidence>
<evidence type="ECO:0000313" key="6">
    <source>
        <dbReference type="Proteomes" id="UP000620874"/>
    </source>
</evidence>
<dbReference type="InterPro" id="IPR054363">
    <property type="entry name" value="GH95_cat"/>
</dbReference>
<evidence type="ECO:0000259" key="2">
    <source>
        <dbReference type="Pfam" id="PF14498"/>
    </source>
</evidence>
<feature type="domain" description="Glycosyl hydrolase family 95 N-terminal" evidence="2">
    <location>
        <begin position="36"/>
        <end position="279"/>
    </location>
</feature>
<keyword evidence="6" id="KW-1185">Reference proteome</keyword>
<evidence type="ECO:0000256" key="1">
    <source>
        <dbReference type="SAM" id="SignalP"/>
    </source>
</evidence>
<dbReference type="SUPFAM" id="SSF48208">
    <property type="entry name" value="Six-hairpin glycosidases"/>
    <property type="match status" value="1"/>
</dbReference>
<dbReference type="InterPro" id="IPR008928">
    <property type="entry name" value="6-hairpin_glycosidase_sf"/>
</dbReference>
<feature type="domain" description="Alpha fucosidase A-like C-terminal" evidence="3">
    <location>
        <begin position="718"/>
        <end position="803"/>
    </location>
</feature>
<dbReference type="PIRSF" id="PIRSF007663">
    <property type="entry name" value="UCP007663"/>
    <property type="match status" value="1"/>
</dbReference>
<dbReference type="InterPro" id="IPR016518">
    <property type="entry name" value="Alpha-L-fucosidase"/>
</dbReference>
<feature type="signal peptide" evidence="1">
    <location>
        <begin position="1"/>
        <end position="21"/>
    </location>
</feature>
<dbReference type="Pfam" id="PF21307">
    <property type="entry name" value="Glyco_hydro_95_C"/>
    <property type="match status" value="1"/>
</dbReference>
<dbReference type="RefSeq" id="WP_191764000.1">
    <property type="nucleotide sequence ID" value="NZ_JACSPP010000023.1"/>
</dbReference>
<gene>
    <name evidence="5" type="ORF">H9625_08915</name>
</gene>
<feature type="domain" description="Glycosyl hydrolase family 95 catalytic" evidence="4">
    <location>
        <begin position="303"/>
        <end position="716"/>
    </location>
</feature>
<keyword evidence="5" id="KW-0378">Hydrolase</keyword>
<dbReference type="InterPro" id="IPR027414">
    <property type="entry name" value="GH95_N_dom"/>
</dbReference>
<evidence type="ECO:0000259" key="4">
    <source>
        <dbReference type="Pfam" id="PF22124"/>
    </source>
</evidence>
<dbReference type="PANTHER" id="PTHR31084:SF0">
    <property type="entry name" value="ALPHA-L-FUCOSIDASE 2"/>
    <property type="match status" value="1"/>
</dbReference>
<evidence type="ECO:0000259" key="3">
    <source>
        <dbReference type="Pfam" id="PF21307"/>
    </source>
</evidence>
<protein>
    <submittedName>
        <fullName evidence="5">Glycoside hydrolase family 95 protein</fullName>
    </submittedName>
</protein>
<keyword evidence="1" id="KW-0732">Signal</keyword>
<proteinExistence type="predicted"/>
<dbReference type="GO" id="GO:0016787">
    <property type="term" value="F:hydrolase activity"/>
    <property type="evidence" value="ECO:0007669"/>
    <property type="project" value="UniProtKB-KW"/>
</dbReference>
<comment type="caution">
    <text evidence="5">The sequence shown here is derived from an EMBL/GenBank/DDBJ whole genome shotgun (WGS) entry which is preliminary data.</text>
</comment>
<dbReference type="Proteomes" id="UP000620874">
    <property type="component" value="Unassembled WGS sequence"/>
</dbReference>
<dbReference type="EMBL" id="JACSPP010000023">
    <property type="protein sequence ID" value="MBD8040554.1"/>
    <property type="molecule type" value="Genomic_DNA"/>
</dbReference>
<accession>A0ABR8Y930</accession>
<sequence>MKINKRHIIALALLFSSPAFSLPADYGRKESPDLTLWYDKPASQWEETLPLGNGRLGMMPDGGIEREHIVLNEISMWSGSEADYRNPKASESLPAIKELLMQGKNKEAQERMFSDFVPVQPETGNTYGAFQMLADMYVDYVYPDTGSVRSYRRQLNLDESVAYTTFTKGRTNYVRGYFVSRDKDVIAVHLKTDRPASLHFRLTLSRPERGILRKPCEGKLELTGELDSGNPQRQGVRYAAVAEVKLSGEKSRLRPQENALEAVSADEAWIIVSAATSFLSGEVYQTKAERLLADVTGKEECLNTLKQETVQSYRHLFGRTGVSLPENAVISTLPTDRRLEAFQKQDDPSFAALYYNYGRYLLISSTRPGSLPPNLQGLWANEPGTPWNGDYHANINIQMNHWPVEPGNLSELYQPLIDLTKRLVPNGEASAKAFYGENAKGWVLHMMTNVWEYTAPGGHPSWGATNTGGAWLCAHLWEHYLYTGNKRYLSEIYPILKGASEFFLSTMIKEPRHGWLVTAPSSSPENTFYVGTDRTPVSVCMGPTMDIQLVRELYTNVIDAAAVLHTDTAYTRQLKEALKQLPPHQISRKGYLMEWLEDYEETDIHHRHVSHLYGLHPGNQISLVKTPELAEACRQTLNRRGDGGTGWSRAWKINFWARLGDGNRAYSLLRNLLHPAYTPTTPSQHGSGIFPNLFCSHPPFQIDGNWGGTSGISEMLLQSQDGFINLLPAIPDSWTEGRFYGFKVRGGATVSLEWKDGKPQRVEITGGWNPDITLKMPGKVRRVLVNRKKEKPDDYMKLSLKKGEKAVIVFKF</sequence>
<dbReference type="Pfam" id="PF14498">
    <property type="entry name" value="Glyco_hyd_65N_2"/>
    <property type="match status" value="1"/>
</dbReference>
<dbReference type="Gene3D" id="1.50.10.10">
    <property type="match status" value="1"/>
</dbReference>
<reference evidence="5 6" key="1">
    <citation type="submission" date="2020-08" db="EMBL/GenBank/DDBJ databases">
        <title>A Genomic Blueprint of the Chicken Gut Microbiome.</title>
        <authorList>
            <person name="Gilroy R."/>
            <person name="Ravi A."/>
            <person name="Getino M."/>
            <person name="Pursley I."/>
            <person name="Horton D.L."/>
            <person name="Alikhan N.-F."/>
            <person name="Baker D."/>
            <person name="Gharbi K."/>
            <person name="Hall N."/>
            <person name="Watson M."/>
            <person name="Adriaenssens E.M."/>
            <person name="Foster-Nyarko E."/>
            <person name="Jarju S."/>
            <person name="Secka A."/>
            <person name="Antonio M."/>
            <person name="Oren A."/>
            <person name="Chaudhuri R."/>
            <person name="La Ragione R.M."/>
            <person name="Hildebrand F."/>
            <person name="Pallen M.J."/>
        </authorList>
    </citation>
    <scope>NUCLEOTIDE SEQUENCE [LARGE SCALE GENOMIC DNA]</scope>
    <source>
        <strain evidence="5 6">Sa1CVN1</strain>
    </source>
</reference>
<dbReference type="InterPro" id="IPR012341">
    <property type="entry name" value="6hp_glycosidase-like_sf"/>
</dbReference>